<dbReference type="EMBL" id="JAWWNJ010000132">
    <property type="protein sequence ID" value="KAK6985160.1"/>
    <property type="molecule type" value="Genomic_DNA"/>
</dbReference>
<proteinExistence type="predicted"/>
<feature type="signal peptide" evidence="2">
    <location>
        <begin position="1"/>
        <end position="22"/>
    </location>
</feature>
<evidence type="ECO:0000256" key="2">
    <source>
        <dbReference type="SAM" id="SignalP"/>
    </source>
</evidence>
<feature type="region of interest" description="Disordered" evidence="1">
    <location>
        <begin position="768"/>
        <end position="800"/>
    </location>
</feature>
<comment type="caution">
    <text evidence="3">The sequence shown here is derived from an EMBL/GenBank/DDBJ whole genome shotgun (WGS) entry which is preliminary data.</text>
</comment>
<evidence type="ECO:0000256" key="1">
    <source>
        <dbReference type="SAM" id="MobiDB-lite"/>
    </source>
</evidence>
<feature type="region of interest" description="Disordered" evidence="1">
    <location>
        <begin position="1274"/>
        <end position="1293"/>
    </location>
</feature>
<feature type="compositionally biased region" description="Pro residues" evidence="1">
    <location>
        <begin position="81"/>
        <end position="93"/>
    </location>
</feature>
<evidence type="ECO:0000313" key="4">
    <source>
        <dbReference type="Proteomes" id="UP001362999"/>
    </source>
</evidence>
<dbReference type="InterPro" id="IPR046521">
    <property type="entry name" value="DUF6698"/>
</dbReference>
<feature type="compositionally biased region" description="Basic and acidic residues" evidence="1">
    <location>
        <begin position="894"/>
        <end position="908"/>
    </location>
</feature>
<accession>A0AAV9ZLP7</accession>
<reference evidence="3 4" key="1">
    <citation type="journal article" date="2024" name="J Genomics">
        <title>Draft genome sequencing and assembly of Favolaschia claudopus CIRM-BRFM 2984 isolated from oak limbs.</title>
        <authorList>
            <person name="Navarro D."/>
            <person name="Drula E."/>
            <person name="Chaduli D."/>
            <person name="Cazenave R."/>
            <person name="Ahrendt S."/>
            <person name="Wang J."/>
            <person name="Lipzen A."/>
            <person name="Daum C."/>
            <person name="Barry K."/>
            <person name="Grigoriev I.V."/>
            <person name="Favel A."/>
            <person name="Rosso M.N."/>
            <person name="Martin F."/>
        </authorList>
    </citation>
    <scope>NUCLEOTIDE SEQUENCE [LARGE SCALE GENOMIC DNA]</scope>
    <source>
        <strain evidence="3 4">CIRM-BRFM 2984</strain>
    </source>
</reference>
<name>A0AAV9ZLP7_9AGAR</name>
<feature type="region of interest" description="Disordered" evidence="1">
    <location>
        <begin position="1609"/>
        <end position="1650"/>
    </location>
</feature>
<evidence type="ECO:0000313" key="3">
    <source>
        <dbReference type="EMBL" id="KAK6985160.1"/>
    </source>
</evidence>
<feature type="region of interest" description="Disordered" evidence="1">
    <location>
        <begin position="54"/>
        <end position="143"/>
    </location>
</feature>
<feature type="chain" id="PRO_5043990311" evidence="2">
    <location>
        <begin position="23"/>
        <end position="1650"/>
    </location>
</feature>
<feature type="compositionally biased region" description="Low complexity" evidence="1">
    <location>
        <begin position="1244"/>
        <end position="1267"/>
    </location>
</feature>
<keyword evidence="4" id="KW-1185">Reference proteome</keyword>
<gene>
    <name evidence="3" type="ORF">R3P38DRAFT_3409836</name>
</gene>
<feature type="region of interest" description="Disordered" evidence="1">
    <location>
        <begin position="875"/>
        <end position="925"/>
    </location>
</feature>
<sequence length="1650" mass="186118">MRLATLSLIFLLFIMAKTCVCGHRTKGGRAAMANHQNKCKVLLARHEAAAAQSIAAQAAEAAPAPDPVPEEAPSAEDIRAPSPPPRVPSPPPLRRNGRPGRRIVLPKRYRDESPAAPPPVEIPEPPQNDPEPPPEPENTVRPRWFKTAPNSYGLYKVFPHPPTRDPDQSISLDDLCASSDLLVSQKNQPDATPTVPTAPWFPFLNATVARLMAWFHLGTNLKSLAELDALVEDVLLQDDFDVAHLRNFRAARENKRLDDTLASSIDESASAPDGWKTASVKIKLPAPKQCVAEMEAPEFEVPVLMYRPLLDVMIEAFQSPMFEEYHTTPFEYRWDPAYDPGDPDVQLVPVDVTVDEHGLPELPEGHQVVYGEIYTSPRMLKAHNQLPKAATTPHLETIIAAYMFWSDATHLANFGNASLWPLYTFFGNLSKYTRAKPSANAGFHQAYFPSVRLQILLPDSLKDFYRQKFGVAVSADVWAHLKRELMHGIWDLLLSPEFIHAYVHGIVIKCYDGIERLVFPRFFTYGADYPEKVLLATIKYFGGCPCPRCFVEKEQISQMGTKADMRRRQKIREDNPWYRRTIDTARRWIFEKGYLVAGAAINRILKPTSLVPTRNAFSKLAQYGFNFFSMFVPDFLHEVELGGWKSLFLHLIRVLHAYNPISVEVLNERFRKIPTFGESTIRRFHTNVSDMKKPAARDFEDILQGLLPEPHNAIILTLLYTFATWHAYGKLRLHTSGTVSAWRIVTKELGAQARHFLSTTCEAYTTYELPQEQNRRARRQAKKNSKSTGNPTPATTSKARKTWNKCINTYKWHSFGDYPDAVVDVGTIESYSTVLGELAHCAAKRAYAKTNKRNFEQQIAAHERRKRLLRRIKLRMNPKAPKKQPTTPPQPEQQSKEQRTKNADKLAPTHDTLPRTPPRQRYHISESKRTWLHALDLPDDFSDDPALLNFNDDLKSHLLSRLLGIPYSGDETEYSDQDLADVNIVRDRLYTHKILRVNYTTYDLRRDRDTINTRTHPDIMVLAHEEEDDSHAHPYWYARVVGIFHAEVRHVGPRSKNTAKLHRMDFLWVRWFGRDTTHSAGWLARRLHRVGFLSASDPDLSAFGFLDPAEVVRATHLIPAFHYGRTSELLGPSIARHFDDQNHEDYEYYYVNQFVDRDMFMRYIGNGIGHRNIAASLAEDSMVQRGGDLGTGDEFEGADGEGSGNSGSESHSGSDESSEEEETSDEEGEDENGAEPTDDDFLDSAVPSGSDASSSTAQPAPATVTPAKRAFDECVADMDGSGPRKKSKRESMTTKSAYQKLLSCARYFPRDGSQALWATRTAIDAANTVTIPQSELLEQQKHVKAFNQMFSISPESLDVVREFHKDSKDWSSLVSLFRGASSGARQTDSTGLKHELNYVLHDRSLSLVPNTPKTQSKSNRGLNHPMLRDALIPWPIRTQINEMTTADDDNDSEPTLTPAAVEALKALRRGKTTDAKKALVAELDQWPSCFYAENSFDPDDSEQGLFRSQFLLRVLRHIWTAPGSAMDGCSKIPRVCHAVAHGQLTVTPQMIAYACVQARTMISTSDWADKDGSYKYEKMFDNVILLFESDPTDKWAVETLAWFQRGVFGSGEQEDDDDSDDEPVESPGTILRARRAARRRAQPPPDSSSD</sequence>
<feature type="compositionally biased region" description="Basic residues" evidence="1">
    <location>
        <begin position="95"/>
        <end position="107"/>
    </location>
</feature>
<organism evidence="3 4">
    <name type="scientific">Favolaschia claudopus</name>
    <dbReference type="NCBI Taxonomy" id="2862362"/>
    <lineage>
        <taxon>Eukaryota</taxon>
        <taxon>Fungi</taxon>
        <taxon>Dikarya</taxon>
        <taxon>Basidiomycota</taxon>
        <taxon>Agaricomycotina</taxon>
        <taxon>Agaricomycetes</taxon>
        <taxon>Agaricomycetidae</taxon>
        <taxon>Agaricales</taxon>
        <taxon>Marasmiineae</taxon>
        <taxon>Mycenaceae</taxon>
        <taxon>Favolaschia</taxon>
    </lineage>
</organism>
<dbReference type="InterPro" id="IPR041078">
    <property type="entry name" value="Plavaka"/>
</dbReference>
<feature type="compositionally biased region" description="Acidic residues" evidence="1">
    <location>
        <begin position="1612"/>
        <end position="1624"/>
    </location>
</feature>
<dbReference type="Pfam" id="PF18759">
    <property type="entry name" value="Plavaka"/>
    <property type="match status" value="1"/>
</dbReference>
<protein>
    <submittedName>
        <fullName evidence="3">GLOBIN domain-containing protein</fullName>
    </submittedName>
</protein>
<dbReference type="Pfam" id="PF20414">
    <property type="entry name" value="DUF6698"/>
    <property type="match status" value="1"/>
</dbReference>
<feature type="compositionally biased region" description="Basic residues" evidence="1">
    <location>
        <begin position="776"/>
        <end position="785"/>
    </location>
</feature>
<feature type="compositionally biased region" description="Acidic residues" evidence="1">
    <location>
        <begin position="1216"/>
        <end position="1242"/>
    </location>
</feature>
<keyword evidence="2" id="KW-0732">Signal</keyword>
<dbReference type="Proteomes" id="UP001362999">
    <property type="component" value="Unassembled WGS sequence"/>
</dbReference>
<feature type="compositionally biased region" description="Basic residues" evidence="1">
    <location>
        <begin position="1632"/>
        <end position="1641"/>
    </location>
</feature>
<feature type="compositionally biased region" description="Pro residues" evidence="1">
    <location>
        <begin position="115"/>
        <end position="136"/>
    </location>
</feature>
<feature type="region of interest" description="Disordered" evidence="1">
    <location>
        <begin position="1184"/>
        <end position="1269"/>
    </location>
</feature>
<feature type="compositionally biased region" description="Polar residues" evidence="1">
    <location>
        <begin position="786"/>
        <end position="797"/>
    </location>
</feature>
<feature type="compositionally biased region" description="Low complexity" evidence="1">
    <location>
        <begin position="54"/>
        <end position="63"/>
    </location>
</feature>